<dbReference type="GO" id="GO:0016829">
    <property type="term" value="F:lyase activity"/>
    <property type="evidence" value="ECO:0007669"/>
    <property type="project" value="UniProtKB-KW"/>
</dbReference>
<dbReference type="KEGG" id="xdi:EZH22_28775"/>
<organism evidence="8 9">
    <name type="scientific">Xanthobacter dioxanivorans</name>
    <dbReference type="NCBI Taxonomy" id="2528964"/>
    <lineage>
        <taxon>Bacteria</taxon>
        <taxon>Pseudomonadati</taxon>
        <taxon>Pseudomonadota</taxon>
        <taxon>Alphaproteobacteria</taxon>
        <taxon>Hyphomicrobiales</taxon>
        <taxon>Xanthobacteraceae</taxon>
        <taxon>Xanthobacter</taxon>
    </lineage>
</organism>
<evidence type="ECO:0000313" key="9">
    <source>
        <dbReference type="Proteomes" id="UP000596427"/>
    </source>
</evidence>
<evidence type="ECO:0000256" key="4">
    <source>
        <dbReference type="ARBA" id="ARBA00022842"/>
    </source>
</evidence>
<feature type="binding site" evidence="5">
    <location>
        <position position="115"/>
    </location>
    <ligand>
        <name>substrate</name>
    </ligand>
</feature>
<name>A0A974PV21_9HYPH</name>
<accession>A0A974PV21</accession>
<comment type="similarity">
    <text evidence="2">Belongs to the HpcH/HpaI aldolase family.</text>
</comment>
<feature type="domain" description="HpcH/HpaI aldolase/citrate lyase" evidence="7">
    <location>
        <begin position="11"/>
        <end position="208"/>
    </location>
</feature>
<gene>
    <name evidence="8" type="ORF">EZH22_28775</name>
</gene>
<evidence type="ECO:0000256" key="5">
    <source>
        <dbReference type="PIRSR" id="PIRSR015582-1"/>
    </source>
</evidence>
<protein>
    <submittedName>
        <fullName evidence="8">CoA ester lyase</fullName>
    </submittedName>
</protein>
<keyword evidence="9" id="KW-1185">Reference proteome</keyword>
<dbReference type="InterPro" id="IPR040442">
    <property type="entry name" value="Pyrv_kinase-like_dom_sf"/>
</dbReference>
<keyword evidence="4 6" id="KW-0460">Magnesium</keyword>
<dbReference type="Pfam" id="PF03328">
    <property type="entry name" value="HpcH_HpaI"/>
    <property type="match status" value="1"/>
</dbReference>
<dbReference type="EMBL" id="CP063362">
    <property type="protein sequence ID" value="QRG09904.1"/>
    <property type="molecule type" value="Genomic_DNA"/>
</dbReference>
<dbReference type="GO" id="GO:0006107">
    <property type="term" value="P:oxaloacetate metabolic process"/>
    <property type="evidence" value="ECO:0007669"/>
    <property type="project" value="TreeGrafter"/>
</dbReference>
<evidence type="ECO:0000256" key="3">
    <source>
        <dbReference type="ARBA" id="ARBA00022723"/>
    </source>
</evidence>
<dbReference type="InterPro" id="IPR005000">
    <property type="entry name" value="Aldolase/citrate-lyase_domain"/>
</dbReference>
<proteinExistence type="inferred from homology"/>
<dbReference type="GO" id="GO:0000287">
    <property type="term" value="F:magnesium ion binding"/>
    <property type="evidence" value="ECO:0007669"/>
    <property type="project" value="TreeGrafter"/>
</dbReference>
<sequence>MGAPLDFTVPLFVPADRPDRFAKAADAGADAVILDLEDAVATDAKDAARAALRSDFASVPLLVRVNGLGTPWHAADMAALAGRAFAAVMVPKAEAGEAFAALCAASPVPVIALVETARGLAGARLIAQTAHVARLAFGSIDFCADLGCAHVREALLAARSELVLASRLAGLPPPIDGVTTAIDNAEAVAGDARHARDLGFGGKLAIHPRQIAAIRAGFAPDEAEIAWARKVLASGDGAAAVDGTMVDEPVRIRARAILGRTAEPLAGVAPPASHERRQP</sequence>
<comment type="cofactor">
    <cofactor evidence="1">
        <name>Mg(2+)</name>
        <dbReference type="ChEBI" id="CHEBI:18420"/>
    </cofactor>
</comment>
<dbReference type="Gene3D" id="3.20.20.60">
    <property type="entry name" value="Phosphoenolpyruvate-binding domains"/>
    <property type="match status" value="1"/>
</dbReference>
<dbReference type="Proteomes" id="UP000596427">
    <property type="component" value="Chromosome"/>
</dbReference>
<evidence type="ECO:0000256" key="2">
    <source>
        <dbReference type="ARBA" id="ARBA00005568"/>
    </source>
</evidence>
<dbReference type="PANTHER" id="PTHR32308">
    <property type="entry name" value="LYASE BETA SUBUNIT, PUTATIVE (AFU_ORTHOLOGUE AFUA_4G13030)-RELATED"/>
    <property type="match status" value="1"/>
</dbReference>
<dbReference type="InterPro" id="IPR011206">
    <property type="entry name" value="Citrate_lyase_beta/mcl1/mcl2"/>
</dbReference>
<keyword evidence="8" id="KW-0456">Lyase</keyword>
<keyword evidence="3 6" id="KW-0479">Metal-binding</keyword>
<dbReference type="SUPFAM" id="SSF51621">
    <property type="entry name" value="Phosphoenolpyruvate/pyruvate domain"/>
    <property type="match status" value="1"/>
</dbReference>
<evidence type="ECO:0000313" key="8">
    <source>
        <dbReference type="EMBL" id="QRG09904.1"/>
    </source>
</evidence>
<dbReference type="RefSeq" id="WP_203196820.1">
    <property type="nucleotide sequence ID" value="NZ_CP063362.1"/>
</dbReference>
<evidence type="ECO:0000256" key="1">
    <source>
        <dbReference type="ARBA" id="ARBA00001946"/>
    </source>
</evidence>
<evidence type="ECO:0000259" key="7">
    <source>
        <dbReference type="Pfam" id="PF03328"/>
    </source>
</evidence>
<dbReference type="PIRSF" id="PIRSF015582">
    <property type="entry name" value="Cit_lyase_B"/>
    <property type="match status" value="1"/>
</dbReference>
<dbReference type="AlphaFoldDB" id="A0A974PV21"/>
<evidence type="ECO:0000256" key="6">
    <source>
        <dbReference type="PIRSR" id="PIRSR015582-2"/>
    </source>
</evidence>
<feature type="binding site" evidence="5">
    <location>
        <position position="64"/>
    </location>
    <ligand>
        <name>substrate</name>
    </ligand>
</feature>
<feature type="binding site" evidence="6">
    <location>
        <position position="141"/>
    </location>
    <ligand>
        <name>Mg(2+)</name>
        <dbReference type="ChEBI" id="CHEBI:18420"/>
    </ligand>
</feature>
<reference evidence="8 9" key="1">
    <citation type="submission" date="2020-10" db="EMBL/GenBank/DDBJ databases">
        <title>Degradation of 1,4-Dioxane by Xanthobacter sp. YN2, via a Novel Group-2 Soluble Di-Iron Monooxygenase.</title>
        <authorList>
            <person name="Ma F."/>
            <person name="Wang Y."/>
            <person name="Yang J."/>
            <person name="Guo H."/>
            <person name="Su D."/>
            <person name="Yu L."/>
        </authorList>
    </citation>
    <scope>NUCLEOTIDE SEQUENCE [LARGE SCALE GENOMIC DNA]</scope>
    <source>
        <strain evidence="8 9">YN2</strain>
    </source>
</reference>
<dbReference type="PANTHER" id="PTHR32308:SF10">
    <property type="entry name" value="CITRATE LYASE SUBUNIT BETA"/>
    <property type="match status" value="1"/>
</dbReference>
<dbReference type="InterPro" id="IPR015813">
    <property type="entry name" value="Pyrv/PenolPyrv_kinase-like_dom"/>
</dbReference>
<feature type="binding site" evidence="6">
    <location>
        <position position="115"/>
    </location>
    <ligand>
        <name>Mg(2+)</name>
        <dbReference type="ChEBI" id="CHEBI:18420"/>
    </ligand>
</feature>